<dbReference type="InterPro" id="IPR036046">
    <property type="entry name" value="Acylphosphatase-like_dom_sf"/>
</dbReference>
<evidence type="ECO:0000256" key="4">
    <source>
        <dbReference type="ARBA" id="ARBA00047645"/>
    </source>
</evidence>
<dbReference type="PROSITE" id="PS51160">
    <property type="entry name" value="ACYLPHOSPHATASE_3"/>
    <property type="match status" value="1"/>
</dbReference>
<evidence type="ECO:0000256" key="3">
    <source>
        <dbReference type="ARBA" id="ARBA00022801"/>
    </source>
</evidence>
<dbReference type="InterPro" id="IPR020456">
    <property type="entry name" value="Acylphosphatase"/>
</dbReference>
<dbReference type="InterPro" id="IPR001792">
    <property type="entry name" value="Acylphosphatase-like_dom"/>
</dbReference>
<dbReference type="EMBL" id="LVYV01000002">
    <property type="protein sequence ID" value="KZD24822.1"/>
    <property type="molecule type" value="Genomic_DNA"/>
</dbReference>
<proteinExistence type="inferred from homology"/>
<comment type="similarity">
    <text evidence="1 6">Belongs to the acylphosphatase family.</text>
</comment>
<dbReference type="GO" id="GO:0003998">
    <property type="term" value="F:acylphosphatase activity"/>
    <property type="evidence" value="ECO:0007669"/>
    <property type="project" value="UniProtKB-EC"/>
</dbReference>
<evidence type="ECO:0000256" key="1">
    <source>
        <dbReference type="ARBA" id="ARBA00005614"/>
    </source>
</evidence>
<feature type="active site" evidence="5">
    <location>
        <position position="38"/>
    </location>
</feature>
<comment type="caution">
    <text evidence="8">The sequence shown here is derived from an EMBL/GenBank/DDBJ whole genome shotgun (WGS) entry which is preliminary data.</text>
</comment>
<organism evidence="8 9">
    <name type="scientific">Tardiphaga robiniae</name>
    <dbReference type="NCBI Taxonomy" id="943830"/>
    <lineage>
        <taxon>Bacteria</taxon>
        <taxon>Pseudomonadati</taxon>
        <taxon>Pseudomonadota</taxon>
        <taxon>Alphaproteobacteria</taxon>
        <taxon>Hyphomicrobiales</taxon>
        <taxon>Nitrobacteraceae</taxon>
        <taxon>Tardiphaga</taxon>
    </lineage>
</organism>
<evidence type="ECO:0000313" key="8">
    <source>
        <dbReference type="EMBL" id="KZD24822.1"/>
    </source>
</evidence>
<feature type="active site" evidence="5">
    <location>
        <position position="20"/>
    </location>
</feature>
<dbReference type="PANTHER" id="PTHR47268">
    <property type="entry name" value="ACYLPHOSPHATASE"/>
    <property type="match status" value="1"/>
</dbReference>
<accession>A0A161STJ7</accession>
<name>A0A161STJ7_9BRAD</name>
<dbReference type="Pfam" id="PF00708">
    <property type="entry name" value="Acylphosphatase"/>
    <property type="match status" value="1"/>
</dbReference>
<keyword evidence="3 5" id="KW-0378">Hydrolase</keyword>
<gene>
    <name evidence="8" type="ORF">A4A58_21010</name>
</gene>
<dbReference type="RefSeq" id="WP_068730652.1">
    <property type="nucleotide sequence ID" value="NZ_LVYV01000002.1"/>
</dbReference>
<dbReference type="InterPro" id="IPR017968">
    <property type="entry name" value="Acylphosphatase_CS"/>
</dbReference>
<evidence type="ECO:0000256" key="6">
    <source>
        <dbReference type="RuleBase" id="RU004168"/>
    </source>
</evidence>
<evidence type="ECO:0000259" key="7">
    <source>
        <dbReference type="PROSITE" id="PS51160"/>
    </source>
</evidence>
<dbReference type="STRING" id="943830.A4A58_21010"/>
<dbReference type="Gene3D" id="3.30.70.100">
    <property type="match status" value="1"/>
</dbReference>
<dbReference type="SUPFAM" id="SSF54975">
    <property type="entry name" value="Acylphosphatase/BLUF domain-like"/>
    <property type="match status" value="1"/>
</dbReference>
<dbReference type="PROSITE" id="PS00151">
    <property type="entry name" value="ACYLPHOSPHATASE_2"/>
    <property type="match status" value="1"/>
</dbReference>
<dbReference type="EC" id="3.6.1.7" evidence="2 5"/>
<dbReference type="AlphaFoldDB" id="A0A161STJ7"/>
<protein>
    <recommendedName>
        <fullName evidence="2 5">acylphosphatase</fullName>
        <ecNumber evidence="2 5">3.6.1.7</ecNumber>
    </recommendedName>
</protein>
<sequence length="99" mass="10677">MSDVIRHVAIRGRVQGVGYRYWTEHTATSLGLQGWVRNRRDGSVEAVFAGSSAVVEQMIAECRRGPISSRVDAVDVTDAGADMLKLRGAGDGFAMLPTL</sequence>
<comment type="catalytic activity">
    <reaction evidence="4 5">
        <text>an acyl phosphate + H2O = a carboxylate + phosphate + H(+)</text>
        <dbReference type="Rhea" id="RHEA:14965"/>
        <dbReference type="ChEBI" id="CHEBI:15377"/>
        <dbReference type="ChEBI" id="CHEBI:15378"/>
        <dbReference type="ChEBI" id="CHEBI:29067"/>
        <dbReference type="ChEBI" id="CHEBI:43474"/>
        <dbReference type="ChEBI" id="CHEBI:59918"/>
        <dbReference type="EC" id="3.6.1.7"/>
    </reaction>
</comment>
<evidence type="ECO:0000313" key="9">
    <source>
        <dbReference type="Proteomes" id="UP000076574"/>
    </source>
</evidence>
<dbReference type="NCBIfam" id="NF010996">
    <property type="entry name" value="PRK14421.1"/>
    <property type="match status" value="1"/>
</dbReference>
<evidence type="ECO:0000256" key="5">
    <source>
        <dbReference type="PROSITE-ProRule" id="PRU00520"/>
    </source>
</evidence>
<dbReference type="Proteomes" id="UP000076574">
    <property type="component" value="Unassembled WGS sequence"/>
</dbReference>
<feature type="domain" description="Acylphosphatase-like" evidence="7">
    <location>
        <begin position="5"/>
        <end position="97"/>
    </location>
</feature>
<reference evidence="8 9" key="1">
    <citation type="submission" date="2016-03" db="EMBL/GenBank/DDBJ databases">
        <title>Microsymbionts genomes from the relict species Vavilovia formosa (Stev.) Fed.</title>
        <authorList>
            <person name="Kopat V."/>
            <person name="Chirak E."/>
            <person name="Kimeklis A."/>
            <person name="Andronov E."/>
        </authorList>
    </citation>
    <scope>NUCLEOTIDE SEQUENCE [LARGE SCALE GENOMIC DNA]</scope>
    <source>
        <strain evidence="8 9">Vaf07</strain>
    </source>
</reference>
<evidence type="ECO:0000256" key="2">
    <source>
        <dbReference type="ARBA" id="ARBA00012150"/>
    </source>
</evidence>
<dbReference type="PANTHER" id="PTHR47268:SF4">
    <property type="entry name" value="ACYLPHOSPHATASE"/>
    <property type="match status" value="1"/>
</dbReference>
<dbReference type="OrthoDB" id="5295388at2"/>
<keyword evidence="9" id="KW-1185">Reference proteome</keyword>